<comment type="caution">
    <text evidence="14">The sequence shown here is derived from an EMBL/GenBank/DDBJ whole genome shotgun (WGS) entry which is preliminary data.</text>
</comment>
<dbReference type="PANTHER" id="PTHR24042:SF5">
    <property type="entry name" value="EGF-LIKE CALCIUM-BINDING DOMAIN-CONTAINING PROTEIN"/>
    <property type="match status" value="1"/>
</dbReference>
<dbReference type="GO" id="GO:0006897">
    <property type="term" value="P:endocytosis"/>
    <property type="evidence" value="ECO:0007669"/>
    <property type="project" value="UniProtKB-KW"/>
</dbReference>
<dbReference type="PROSITE" id="PS01187">
    <property type="entry name" value="EGF_CA"/>
    <property type="match status" value="2"/>
</dbReference>
<dbReference type="CDD" id="cd00054">
    <property type="entry name" value="EGF_CA"/>
    <property type="match status" value="2"/>
</dbReference>
<comment type="caution">
    <text evidence="11">Lacks conserved residue(s) required for the propagation of feature annotation.</text>
</comment>
<dbReference type="SMART" id="SM00181">
    <property type="entry name" value="EGF"/>
    <property type="match status" value="2"/>
</dbReference>
<evidence type="ECO:0000256" key="10">
    <source>
        <dbReference type="ARBA" id="ARBA00023180"/>
    </source>
</evidence>
<dbReference type="PROSITE" id="PS00010">
    <property type="entry name" value="ASX_HYDROXYL"/>
    <property type="match status" value="1"/>
</dbReference>
<dbReference type="GO" id="GO:0016020">
    <property type="term" value="C:membrane"/>
    <property type="evidence" value="ECO:0007669"/>
    <property type="project" value="UniProtKB-SubCell"/>
</dbReference>
<keyword evidence="4 12" id="KW-0812">Transmembrane</keyword>
<evidence type="ECO:0000256" key="7">
    <source>
        <dbReference type="ARBA" id="ARBA00023136"/>
    </source>
</evidence>
<evidence type="ECO:0000256" key="2">
    <source>
        <dbReference type="ARBA" id="ARBA00022536"/>
    </source>
</evidence>
<keyword evidence="9" id="KW-0675">Receptor</keyword>
<evidence type="ECO:0000256" key="12">
    <source>
        <dbReference type="SAM" id="Phobius"/>
    </source>
</evidence>
<evidence type="ECO:0000256" key="3">
    <source>
        <dbReference type="ARBA" id="ARBA00022583"/>
    </source>
</evidence>
<organism evidence="14 15">
    <name type="scientific">Trichonephila inaurata madagascariensis</name>
    <dbReference type="NCBI Taxonomy" id="2747483"/>
    <lineage>
        <taxon>Eukaryota</taxon>
        <taxon>Metazoa</taxon>
        <taxon>Ecdysozoa</taxon>
        <taxon>Arthropoda</taxon>
        <taxon>Chelicerata</taxon>
        <taxon>Arachnida</taxon>
        <taxon>Araneae</taxon>
        <taxon>Araneomorphae</taxon>
        <taxon>Entelegynae</taxon>
        <taxon>Araneoidea</taxon>
        <taxon>Nephilidae</taxon>
        <taxon>Trichonephila</taxon>
        <taxon>Trichonephila inaurata</taxon>
    </lineage>
</organism>
<evidence type="ECO:0000259" key="13">
    <source>
        <dbReference type="PROSITE" id="PS50026"/>
    </source>
</evidence>
<dbReference type="PROSITE" id="PS50026">
    <property type="entry name" value="EGF_3"/>
    <property type="match status" value="1"/>
</dbReference>
<dbReference type="InterPro" id="IPR049883">
    <property type="entry name" value="NOTCH1_EGF-like"/>
</dbReference>
<comment type="subcellular location">
    <subcellularLocation>
        <location evidence="1">Membrane</location>
        <topology evidence="1">Single-pass type I membrane protein</topology>
    </subcellularLocation>
</comment>
<evidence type="ECO:0000256" key="5">
    <source>
        <dbReference type="ARBA" id="ARBA00022737"/>
    </source>
</evidence>
<dbReference type="GO" id="GO:0005509">
    <property type="term" value="F:calcium ion binding"/>
    <property type="evidence" value="ECO:0007669"/>
    <property type="project" value="InterPro"/>
</dbReference>
<gene>
    <name evidence="14" type="ORF">TNIN_418541</name>
</gene>
<evidence type="ECO:0000313" key="15">
    <source>
        <dbReference type="Proteomes" id="UP000886998"/>
    </source>
</evidence>
<evidence type="ECO:0000256" key="9">
    <source>
        <dbReference type="ARBA" id="ARBA00023170"/>
    </source>
</evidence>
<dbReference type="SMART" id="SM00179">
    <property type="entry name" value="EGF_CA"/>
    <property type="match status" value="2"/>
</dbReference>
<evidence type="ECO:0000256" key="8">
    <source>
        <dbReference type="ARBA" id="ARBA00023157"/>
    </source>
</evidence>
<feature type="transmembrane region" description="Helical" evidence="12">
    <location>
        <begin position="204"/>
        <end position="224"/>
    </location>
</feature>
<dbReference type="SUPFAM" id="SSF57196">
    <property type="entry name" value="EGF/Laminin"/>
    <property type="match status" value="1"/>
</dbReference>
<evidence type="ECO:0000256" key="6">
    <source>
        <dbReference type="ARBA" id="ARBA00022989"/>
    </source>
</evidence>
<dbReference type="AlphaFoldDB" id="A0A8X6XC20"/>
<dbReference type="OrthoDB" id="6429323at2759"/>
<reference evidence="14" key="1">
    <citation type="submission" date="2020-08" db="EMBL/GenBank/DDBJ databases">
        <title>Multicomponent nature underlies the extraordinary mechanical properties of spider dragline silk.</title>
        <authorList>
            <person name="Kono N."/>
            <person name="Nakamura H."/>
            <person name="Mori M."/>
            <person name="Yoshida Y."/>
            <person name="Ohtoshi R."/>
            <person name="Malay A.D."/>
            <person name="Moran D.A.P."/>
            <person name="Tomita M."/>
            <person name="Numata K."/>
            <person name="Arakawa K."/>
        </authorList>
    </citation>
    <scope>NUCLEOTIDE SEQUENCE</scope>
</reference>
<keyword evidence="3" id="KW-0254">Endocytosis</keyword>
<dbReference type="Pfam" id="PF07645">
    <property type="entry name" value="EGF_CA"/>
    <property type="match status" value="2"/>
</dbReference>
<dbReference type="InterPro" id="IPR018097">
    <property type="entry name" value="EGF_Ca-bd_CS"/>
</dbReference>
<dbReference type="InterPro" id="IPR009030">
    <property type="entry name" value="Growth_fac_rcpt_cys_sf"/>
</dbReference>
<dbReference type="FunFam" id="2.10.25.10:FF:000009">
    <property type="entry name" value="Low-density lipoprotein receptor isoform 1"/>
    <property type="match status" value="1"/>
</dbReference>
<dbReference type="GO" id="GO:0008201">
    <property type="term" value="F:heparin binding"/>
    <property type="evidence" value="ECO:0007669"/>
    <property type="project" value="TreeGrafter"/>
</dbReference>
<dbReference type="InterPro" id="IPR000742">
    <property type="entry name" value="EGF"/>
</dbReference>
<dbReference type="EMBL" id="BMAV01007250">
    <property type="protein sequence ID" value="GFY49990.1"/>
    <property type="molecule type" value="Genomic_DNA"/>
</dbReference>
<accession>A0A8X6XC20</accession>
<dbReference type="InterPro" id="IPR000152">
    <property type="entry name" value="EGF-type_Asp/Asn_hydroxyl_site"/>
</dbReference>
<dbReference type="SUPFAM" id="SSF57184">
    <property type="entry name" value="Growth factor receptor domain"/>
    <property type="match status" value="1"/>
</dbReference>
<evidence type="ECO:0000256" key="11">
    <source>
        <dbReference type="PROSITE-ProRule" id="PRU00076"/>
    </source>
</evidence>
<dbReference type="PANTHER" id="PTHR24042">
    <property type="entry name" value="NEL HOMOLOG"/>
    <property type="match status" value="1"/>
</dbReference>
<dbReference type="Proteomes" id="UP000886998">
    <property type="component" value="Unassembled WGS sequence"/>
</dbReference>
<dbReference type="GO" id="GO:0005615">
    <property type="term" value="C:extracellular space"/>
    <property type="evidence" value="ECO:0007669"/>
    <property type="project" value="TreeGrafter"/>
</dbReference>
<keyword evidence="6 12" id="KW-1133">Transmembrane helix</keyword>
<evidence type="ECO:0000256" key="1">
    <source>
        <dbReference type="ARBA" id="ARBA00004479"/>
    </source>
</evidence>
<feature type="domain" description="EGF-like" evidence="13">
    <location>
        <begin position="96"/>
        <end position="133"/>
    </location>
</feature>
<sequence length="240" mass="26323">MSIRVVVPQKFVVYNISSDVKAQCFCGYDGYCDFNSKGEKTCLCDKGFIPHNGACVPCNCDHSSLGDMKFGCHFLDGVKQCDCPDGFEAAVEFCEDIDECLNASACPLNTICKNLPGTYRCECKPGFQVKNEGLEPREVGCEDINECENNGTCISDTCVCINSLGSYDCVCKDGYYMAAASSGELYNPTYNQCYAKEYTLRKTAIIIGVIVAVAIISVTGYILYKKHWSSLHSNSGLELR</sequence>
<dbReference type="InterPro" id="IPR001881">
    <property type="entry name" value="EGF-like_Ca-bd_dom"/>
</dbReference>
<proteinExistence type="predicted"/>
<protein>
    <recommendedName>
        <fullName evidence="13">EGF-like domain-containing protein</fullName>
    </recommendedName>
</protein>
<dbReference type="InterPro" id="IPR051586">
    <property type="entry name" value="PKC-binding_NELL"/>
</dbReference>
<keyword evidence="7 12" id="KW-0472">Membrane</keyword>
<keyword evidence="2 11" id="KW-0245">EGF-like domain</keyword>
<keyword evidence="8" id="KW-1015">Disulfide bond</keyword>
<evidence type="ECO:0000256" key="4">
    <source>
        <dbReference type="ARBA" id="ARBA00022692"/>
    </source>
</evidence>
<keyword evidence="10" id="KW-0325">Glycoprotein</keyword>
<evidence type="ECO:0000313" key="14">
    <source>
        <dbReference type="EMBL" id="GFY49990.1"/>
    </source>
</evidence>
<dbReference type="Gene3D" id="2.10.25.10">
    <property type="entry name" value="Laminin"/>
    <property type="match status" value="2"/>
</dbReference>
<keyword evidence="5" id="KW-0677">Repeat</keyword>
<keyword evidence="15" id="KW-1185">Reference proteome</keyword>
<name>A0A8X6XC20_9ARAC</name>